<dbReference type="InterPro" id="IPR000834">
    <property type="entry name" value="Peptidase_M14"/>
</dbReference>
<dbReference type="GO" id="GO:0004181">
    <property type="term" value="F:metallocarboxypeptidase activity"/>
    <property type="evidence" value="ECO:0007669"/>
    <property type="project" value="InterPro"/>
</dbReference>
<keyword evidence="5" id="KW-1185">Reference proteome</keyword>
<dbReference type="Gene3D" id="3.40.630.10">
    <property type="entry name" value="Zn peptidases"/>
    <property type="match status" value="1"/>
</dbReference>
<gene>
    <name evidence="4" type="ORF">GPLA_3704</name>
</gene>
<dbReference type="PANTHER" id="PTHR12756">
    <property type="entry name" value="CYTOSOLIC CARBOXYPEPTIDASE"/>
    <property type="match status" value="1"/>
</dbReference>
<comment type="similarity">
    <text evidence="2">Belongs to the peptidase M14 family.</text>
</comment>
<dbReference type="OrthoDB" id="5490902at2"/>
<dbReference type="Pfam" id="PF00246">
    <property type="entry name" value="Peptidase_M14"/>
    <property type="match status" value="1"/>
</dbReference>
<dbReference type="InterPro" id="IPR050821">
    <property type="entry name" value="Cytosolic_carboxypeptidase"/>
</dbReference>
<dbReference type="RefSeq" id="WP_007106354.1">
    <property type="nucleotide sequence ID" value="NZ_BAER01000113.1"/>
</dbReference>
<evidence type="ECO:0000313" key="5">
    <source>
        <dbReference type="Proteomes" id="UP000006322"/>
    </source>
</evidence>
<accession>K6YPD2</accession>
<dbReference type="SUPFAM" id="SSF53187">
    <property type="entry name" value="Zn-dependent exopeptidases"/>
    <property type="match status" value="1"/>
</dbReference>
<dbReference type="CDD" id="cd06234">
    <property type="entry name" value="M14_PaCCP-like"/>
    <property type="match status" value="1"/>
</dbReference>
<organism evidence="4 5">
    <name type="scientific">Paraglaciecola polaris LMG 21857</name>
    <dbReference type="NCBI Taxonomy" id="1129793"/>
    <lineage>
        <taxon>Bacteria</taxon>
        <taxon>Pseudomonadati</taxon>
        <taxon>Pseudomonadota</taxon>
        <taxon>Gammaproteobacteria</taxon>
        <taxon>Alteromonadales</taxon>
        <taxon>Alteromonadaceae</taxon>
        <taxon>Paraglaciecola</taxon>
    </lineage>
</organism>
<dbReference type="Proteomes" id="UP000006322">
    <property type="component" value="Unassembled WGS sequence"/>
</dbReference>
<dbReference type="Gene3D" id="2.60.40.3120">
    <property type="match status" value="1"/>
</dbReference>
<feature type="active site" description="Proton donor/acceptor" evidence="2">
    <location>
        <position position="336"/>
    </location>
</feature>
<protein>
    <recommendedName>
        <fullName evidence="3">Peptidase M14 domain-containing protein</fullName>
    </recommendedName>
</protein>
<dbReference type="EMBL" id="BAER01000113">
    <property type="protein sequence ID" value="GAC34589.1"/>
    <property type="molecule type" value="Genomic_DNA"/>
</dbReference>
<dbReference type="PANTHER" id="PTHR12756:SF11">
    <property type="entry name" value="CYTOSOLIC CARBOXYPEPTIDASE 1"/>
    <property type="match status" value="1"/>
</dbReference>
<dbReference type="Pfam" id="PF18027">
    <property type="entry name" value="Pepdidase_M14_N"/>
    <property type="match status" value="1"/>
</dbReference>
<reference evidence="5" key="1">
    <citation type="journal article" date="2014" name="Environ. Microbiol.">
        <title>Comparative genomics of the marine bacterial genus Glaciecola reveals the high degree of genomic diversity and genomic characteristic for cold adaptation.</title>
        <authorList>
            <person name="Qin Q.L."/>
            <person name="Xie B.B."/>
            <person name="Yu Y."/>
            <person name="Shu Y.L."/>
            <person name="Rong J.C."/>
            <person name="Zhang Y.J."/>
            <person name="Zhao D.L."/>
            <person name="Chen X.L."/>
            <person name="Zhang X.Y."/>
            <person name="Chen B."/>
            <person name="Zhou B.C."/>
            <person name="Zhang Y.Z."/>
        </authorList>
    </citation>
    <scope>NUCLEOTIDE SEQUENCE [LARGE SCALE GENOMIC DNA]</scope>
    <source>
        <strain evidence="5">LMG 21857</strain>
    </source>
</reference>
<evidence type="ECO:0000259" key="3">
    <source>
        <dbReference type="PROSITE" id="PS52035"/>
    </source>
</evidence>
<evidence type="ECO:0000313" key="4">
    <source>
        <dbReference type="EMBL" id="GAC34589.1"/>
    </source>
</evidence>
<dbReference type="AlphaFoldDB" id="K6YPD2"/>
<dbReference type="PROSITE" id="PS52035">
    <property type="entry name" value="PEPTIDASE_M14"/>
    <property type="match status" value="1"/>
</dbReference>
<sequence length="375" mass="42171">MKVDANFDGGNIIVVDVKNPDNIRLKIRKDSQSDDHCQWFYFRLTGGKSTPCQFSIVNADQATYPEAWPTCTLVTSHDRQNWTRLSTQFKDRQLQFSLTPATDVVYVALFAPYSYERHQDLIAWSLSQRQCELFASYETPDNHQIEILKIAGAAQAPKSVWIIARQHPAETMAEWFMEGLLEALLGEERQLHQSVLATCNFYLVANMNPDGSVAGNLRTNGMGIDLNRAWLNPDKQQAPESHFVLQHMANTGVDLFLDIHGDEDVPFAFIQGCEGIPSYNDALQARERQFKAELAKASGDFCVDDGYPACEPNEAPLNIAGFQIGARFNCLSLTLEMPFTDNKYRSDAVSGWSPQRSKLLGKHILAPIKSLFQKT</sequence>
<dbReference type="InterPro" id="IPR040626">
    <property type="entry name" value="Pepdidase_M14_N"/>
</dbReference>
<evidence type="ECO:0000256" key="2">
    <source>
        <dbReference type="PROSITE-ProRule" id="PRU01379"/>
    </source>
</evidence>
<comment type="cofactor">
    <cofactor evidence="1">
        <name>Zn(2+)</name>
        <dbReference type="ChEBI" id="CHEBI:29105"/>
    </cofactor>
</comment>
<name>K6YPD2_9ALTE</name>
<evidence type="ECO:0000256" key="1">
    <source>
        <dbReference type="ARBA" id="ARBA00001947"/>
    </source>
</evidence>
<dbReference type="STRING" id="1129793.GPLA_3704"/>
<dbReference type="GO" id="GO:0008270">
    <property type="term" value="F:zinc ion binding"/>
    <property type="evidence" value="ECO:0007669"/>
    <property type="project" value="InterPro"/>
</dbReference>
<feature type="domain" description="Peptidase M14" evidence="3">
    <location>
        <begin position="111"/>
        <end position="375"/>
    </location>
</feature>
<dbReference type="GO" id="GO:0006508">
    <property type="term" value="P:proteolysis"/>
    <property type="evidence" value="ECO:0007669"/>
    <property type="project" value="InterPro"/>
</dbReference>
<proteinExistence type="inferred from homology"/>
<comment type="caution">
    <text evidence="4">The sequence shown here is derived from an EMBL/GenBank/DDBJ whole genome shotgun (WGS) entry which is preliminary data.</text>
</comment>